<keyword evidence="2" id="KW-1185">Reference proteome</keyword>
<accession>A0ABT8NAX1</accession>
<reference evidence="1 2" key="1">
    <citation type="submission" date="2023-07" db="EMBL/GenBank/DDBJ databases">
        <title>Novel species in genus Planococcus.</title>
        <authorList>
            <person name="Ning S."/>
        </authorList>
    </citation>
    <scope>NUCLEOTIDE SEQUENCE [LARGE SCALE GENOMIC DNA]</scope>
    <source>
        <strain evidence="1 2">N017</strain>
    </source>
</reference>
<evidence type="ECO:0000313" key="2">
    <source>
        <dbReference type="Proteomes" id="UP001172142"/>
    </source>
</evidence>
<proteinExistence type="predicted"/>
<sequence>MSELTSEIKLNLRGIGEFDVKEIYADWHPENQSGLILAILHEDADCQDFKWPAEIDHEAFDKEVREISIKGQMEPEKTESYWLNNRTIVVERAGIFVQIEKELIKSGFMEQLKLAKRPLEYRLAKESNYGRN</sequence>
<comment type="caution">
    <text evidence="1">The sequence shown here is derived from an EMBL/GenBank/DDBJ whole genome shotgun (WGS) entry which is preliminary data.</text>
</comment>
<evidence type="ECO:0000313" key="1">
    <source>
        <dbReference type="EMBL" id="MDN7245038.1"/>
    </source>
</evidence>
<dbReference type="EMBL" id="JAUJWU010000001">
    <property type="protein sequence ID" value="MDN7245038.1"/>
    <property type="molecule type" value="Genomic_DNA"/>
</dbReference>
<name>A0ABT8NAX1_9BACL</name>
<dbReference type="RefSeq" id="WP_300990374.1">
    <property type="nucleotide sequence ID" value="NZ_CP129235.1"/>
</dbReference>
<gene>
    <name evidence="1" type="ORF">QWY13_05955</name>
</gene>
<protein>
    <submittedName>
        <fullName evidence="1">Uncharacterized protein</fullName>
    </submittedName>
</protein>
<organism evidence="1 2">
    <name type="scientific">Planococcus shenhongbingii</name>
    <dbReference type="NCBI Taxonomy" id="3058398"/>
    <lineage>
        <taxon>Bacteria</taxon>
        <taxon>Bacillati</taxon>
        <taxon>Bacillota</taxon>
        <taxon>Bacilli</taxon>
        <taxon>Bacillales</taxon>
        <taxon>Caryophanaceae</taxon>
        <taxon>Planococcus</taxon>
    </lineage>
</organism>
<dbReference type="Proteomes" id="UP001172142">
    <property type="component" value="Unassembled WGS sequence"/>
</dbReference>